<dbReference type="PANTHER" id="PTHR11061:SF30">
    <property type="entry name" value="TRNA (URACIL(54)-C(5))-METHYLTRANSFERASE"/>
    <property type="match status" value="1"/>
</dbReference>
<dbReference type="NCBIfam" id="TIGR00479">
    <property type="entry name" value="rumA"/>
    <property type="match status" value="1"/>
</dbReference>
<keyword evidence="3 4" id="KW-0949">S-adenosyl-L-methionine</keyword>
<dbReference type="Gene3D" id="2.40.50.1070">
    <property type="match status" value="1"/>
</dbReference>
<dbReference type="CDD" id="cd02440">
    <property type="entry name" value="AdoMet_MTases"/>
    <property type="match status" value="1"/>
</dbReference>
<dbReference type="Gene3D" id="2.40.50.140">
    <property type="entry name" value="Nucleic acid-binding proteins"/>
    <property type="match status" value="1"/>
</dbReference>
<feature type="binding site" evidence="4">
    <location>
        <position position="315"/>
    </location>
    <ligand>
        <name>S-adenosyl-L-methionine</name>
        <dbReference type="ChEBI" id="CHEBI:59789"/>
    </ligand>
</feature>
<organism evidence="7 8">
    <name type="scientific">Staphylococcus auricularis</name>
    <dbReference type="NCBI Taxonomy" id="29379"/>
    <lineage>
        <taxon>Bacteria</taxon>
        <taxon>Bacillati</taxon>
        <taxon>Bacillota</taxon>
        <taxon>Bacilli</taxon>
        <taxon>Bacillales</taxon>
        <taxon>Staphylococcaceae</taxon>
        <taxon>Staphylococcus</taxon>
    </lineage>
</organism>
<dbReference type="EMBL" id="PZDI01000012">
    <property type="protein sequence ID" value="PTH18752.1"/>
    <property type="molecule type" value="Genomic_DNA"/>
</dbReference>
<dbReference type="InterPro" id="IPR030391">
    <property type="entry name" value="MeTrfase_TrmA_CS"/>
</dbReference>
<dbReference type="PROSITE" id="PS51687">
    <property type="entry name" value="SAM_MT_RNA_M5U"/>
    <property type="match status" value="1"/>
</dbReference>
<sequence length="455" mass="51925">MAVVQKNEVREGEVIDLTHEGHGVVKIDRYPIFIPHALINEQIEYKIIKVKKNFAIGKLLEIHEASEDRVTPPCVYYQKCGGCQLQHMTYRAQLDMKREQVVNLFHRKAGFDRTTIHDTIGMETPWHYRNKSQIPVGKNKAQETVMGFYRQRSHDIIDMDECLIQDDIHNEVMNKVRDWLNELQVSIYNERKKKGIVRHVVIRAGHHTGELMVIFVTNGRKLKQSQTLVDRLVATFPNITSIKQNINQTHSNVIMGDESVTLYGKDQIEDTLSDVRFKISDQSFYQINTSQTEKLYQKAIDYAALSGEETVLDTYCGIGTIGLYMAPQAKHVYGVEVVPEAITDAKENATINGYQNTTFVCGKAEEVILGWQSNGIKPDVVMVDPPRKGCDETFLDTLLALKPQKIIYISCNPSTQQRDALRLSSNYDLVQITPVDMFPHTTHVETVAQFVRKDV</sequence>
<feature type="binding site" evidence="4">
    <location>
        <position position="384"/>
    </location>
    <ligand>
        <name>S-adenosyl-L-methionine</name>
        <dbReference type="ChEBI" id="CHEBI:59789"/>
    </ligand>
</feature>
<reference evidence="7 8" key="1">
    <citation type="journal article" date="2016" name="Front. Microbiol.">
        <title>Comprehensive Phylogenetic Analysis of Bovine Non-aureus Staphylococci Species Based on Whole-Genome Sequencing.</title>
        <authorList>
            <person name="Naushad S."/>
            <person name="Barkema H.W."/>
            <person name="Luby C."/>
            <person name="Condas L.A."/>
            <person name="Nobrega D.B."/>
            <person name="Carson D.A."/>
            <person name="De Buck J."/>
        </authorList>
    </citation>
    <scope>NUCLEOTIDE SEQUENCE [LARGE SCALE GENOMIC DNA]</scope>
    <source>
        <strain evidence="7 8">SNUC 993</strain>
    </source>
</reference>
<evidence type="ECO:0000256" key="2">
    <source>
        <dbReference type="ARBA" id="ARBA00022679"/>
    </source>
</evidence>
<dbReference type="PROSITE" id="PS01231">
    <property type="entry name" value="TRMA_2"/>
    <property type="match status" value="1"/>
</dbReference>
<feature type="active site" description="Nucleophile" evidence="4">
    <location>
        <position position="411"/>
    </location>
</feature>
<keyword evidence="2 4" id="KW-0808">Transferase</keyword>
<comment type="caution">
    <text evidence="7">The sequence shown here is derived from an EMBL/GenBank/DDBJ whole genome shotgun (WGS) entry which is preliminary data.</text>
</comment>
<feature type="active site" evidence="5">
    <location>
        <position position="411"/>
    </location>
</feature>
<dbReference type="SUPFAM" id="SSF50249">
    <property type="entry name" value="Nucleic acid-binding proteins"/>
    <property type="match status" value="1"/>
</dbReference>
<comment type="similarity">
    <text evidence="4">Belongs to the class I-like SAM-binding methyltransferase superfamily. RNA M5U methyltransferase family.</text>
</comment>
<feature type="domain" description="TRAM" evidence="6">
    <location>
        <begin position="3"/>
        <end position="61"/>
    </location>
</feature>
<gene>
    <name evidence="7" type="ORF">BU607_04125</name>
</gene>
<dbReference type="InterPro" id="IPR002792">
    <property type="entry name" value="TRAM_dom"/>
</dbReference>
<dbReference type="PROSITE" id="PS50926">
    <property type="entry name" value="TRAM"/>
    <property type="match status" value="1"/>
</dbReference>
<dbReference type="Proteomes" id="UP000242694">
    <property type="component" value="Unassembled WGS sequence"/>
</dbReference>
<dbReference type="PROSITE" id="PS01230">
    <property type="entry name" value="TRMA_1"/>
    <property type="match status" value="1"/>
</dbReference>
<evidence type="ECO:0000256" key="4">
    <source>
        <dbReference type="PROSITE-ProRule" id="PRU01024"/>
    </source>
</evidence>
<protein>
    <submittedName>
        <fullName evidence="7">23S rRNA (Uracil(1939)-C(5))-methyltransferase RlmD</fullName>
    </submittedName>
</protein>
<evidence type="ECO:0000256" key="5">
    <source>
        <dbReference type="PROSITE-ProRule" id="PRU10015"/>
    </source>
</evidence>
<feature type="binding site" evidence="4">
    <location>
        <position position="286"/>
    </location>
    <ligand>
        <name>S-adenosyl-L-methionine</name>
        <dbReference type="ChEBI" id="CHEBI:59789"/>
    </ligand>
</feature>
<evidence type="ECO:0000259" key="6">
    <source>
        <dbReference type="PROSITE" id="PS50926"/>
    </source>
</evidence>
<dbReference type="Gene3D" id="3.40.50.150">
    <property type="entry name" value="Vaccinia Virus protein VP39"/>
    <property type="match status" value="1"/>
</dbReference>
<dbReference type="PANTHER" id="PTHR11061">
    <property type="entry name" value="RNA M5U METHYLTRANSFERASE"/>
    <property type="match status" value="1"/>
</dbReference>
<dbReference type="Pfam" id="PF05958">
    <property type="entry name" value="tRNA_U5-meth_tr"/>
    <property type="match status" value="1"/>
</dbReference>
<keyword evidence="8" id="KW-1185">Reference proteome</keyword>
<accession>A0ABX5IFU5</accession>
<dbReference type="InterPro" id="IPR030390">
    <property type="entry name" value="MeTrfase_TrmA_AS"/>
</dbReference>
<evidence type="ECO:0000256" key="3">
    <source>
        <dbReference type="ARBA" id="ARBA00022691"/>
    </source>
</evidence>
<evidence type="ECO:0000313" key="7">
    <source>
        <dbReference type="EMBL" id="PTH18752.1"/>
    </source>
</evidence>
<evidence type="ECO:0000313" key="8">
    <source>
        <dbReference type="Proteomes" id="UP000242694"/>
    </source>
</evidence>
<dbReference type="InterPro" id="IPR029063">
    <property type="entry name" value="SAM-dependent_MTases_sf"/>
</dbReference>
<dbReference type="SUPFAM" id="SSF53335">
    <property type="entry name" value="S-adenosyl-L-methionine-dependent methyltransferases"/>
    <property type="match status" value="1"/>
</dbReference>
<dbReference type="RefSeq" id="WP_107392387.1">
    <property type="nucleotide sequence ID" value="NZ_JAHCOE010000005.1"/>
</dbReference>
<feature type="binding site" evidence="4">
    <location>
        <position position="336"/>
    </location>
    <ligand>
        <name>S-adenosyl-L-methionine</name>
        <dbReference type="ChEBI" id="CHEBI:59789"/>
    </ligand>
</feature>
<dbReference type="InterPro" id="IPR010280">
    <property type="entry name" value="U5_MeTrfase_fam"/>
</dbReference>
<keyword evidence="1 4" id="KW-0489">Methyltransferase</keyword>
<evidence type="ECO:0000256" key="1">
    <source>
        <dbReference type="ARBA" id="ARBA00022603"/>
    </source>
</evidence>
<proteinExistence type="inferred from homology"/>
<name>A0ABX5IFU5_9STAP</name>
<dbReference type="InterPro" id="IPR012340">
    <property type="entry name" value="NA-bd_OB-fold"/>
</dbReference>